<protein>
    <recommendedName>
        <fullName evidence="7">PA14 domain-containing protein</fullName>
    </recommendedName>
</protein>
<feature type="domain" description="Big-1" evidence="3">
    <location>
        <begin position="3513"/>
        <end position="3607"/>
    </location>
</feature>
<evidence type="ECO:0000259" key="3">
    <source>
        <dbReference type="PROSITE" id="PS51127"/>
    </source>
</evidence>
<dbReference type="OrthoDB" id="1391086at2"/>
<dbReference type="GO" id="GO:0004553">
    <property type="term" value="F:hydrolase activity, hydrolyzing O-glycosyl compounds"/>
    <property type="evidence" value="ECO:0007669"/>
    <property type="project" value="UniProtKB-ARBA"/>
</dbReference>
<dbReference type="Pfam" id="PF07691">
    <property type="entry name" value="PA14"/>
    <property type="match status" value="1"/>
</dbReference>
<feature type="compositionally biased region" description="Polar residues" evidence="2">
    <location>
        <begin position="2414"/>
        <end position="2423"/>
    </location>
</feature>
<organism evidence="5 6">
    <name type="scientific">Nonlabens spongiae</name>
    <dbReference type="NCBI Taxonomy" id="331648"/>
    <lineage>
        <taxon>Bacteria</taxon>
        <taxon>Pseudomonadati</taxon>
        <taxon>Bacteroidota</taxon>
        <taxon>Flavobacteriia</taxon>
        <taxon>Flavobacteriales</taxon>
        <taxon>Flavobacteriaceae</taxon>
        <taxon>Nonlabens</taxon>
    </lineage>
</organism>
<evidence type="ECO:0008006" key="7">
    <source>
        <dbReference type="Google" id="ProtNLM"/>
    </source>
</evidence>
<dbReference type="InterPro" id="IPR003344">
    <property type="entry name" value="Big_1_dom"/>
</dbReference>
<dbReference type="InterPro" id="IPR037524">
    <property type="entry name" value="PA14/GLEYA"/>
</dbReference>
<accession>A0A1W6MKG2</accession>
<evidence type="ECO:0000256" key="1">
    <source>
        <dbReference type="ARBA" id="ARBA00010116"/>
    </source>
</evidence>
<feature type="compositionally biased region" description="Acidic residues" evidence="2">
    <location>
        <begin position="2440"/>
        <end position="2450"/>
    </location>
</feature>
<feature type="region of interest" description="Disordered" evidence="2">
    <location>
        <begin position="2821"/>
        <end position="2885"/>
    </location>
</feature>
<feature type="compositionally biased region" description="Acidic residues" evidence="2">
    <location>
        <begin position="2403"/>
        <end position="2412"/>
    </location>
</feature>
<feature type="region of interest" description="Disordered" evidence="2">
    <location>
        <begin position="1113"/>
        <end position="1143"/>
    </location>
</feature>
<evidence type="ECO:0000256" key="2">
    <source>
        <dbReference type="SAM" id="MobiDB-lite"/>
    </source>
</evidence>
<feature type="compositionally biased region" description="Low complexity" evidence="2">
    <location>
        <begin position="1066"/>
        <end position="1085"/>
    </location>
</feature>
<dbReference type="SUPFAM" id="SSF49899">
    <property type="entry name" value="Concanavalin A-like lectins/glucanases"/>
    <property type="match status" value="1"/>
</dbReference>
<feature type="region of interest" description="Disordered" evidence="2">
    <location>
        <begin position="2392"/>
        <end position="2476"/>
    </location>
</feature>
<dbReference type="CDD" id="cd11304">
    <property type="entry name" value="Cadherin_repeat"/>
    <property type="match status" value="1"/>
</dbReference>
<feature type="region of interest" description="Disordered" evidence="2">
    <location>
        <begin position="1052"/>
        <end position="1096"/>
    </location>
</feature>
<dbReference type="Proteomes" id="UP000193431">
    <property type="component" value="Chromosome"/>
</dbReference>
<gene>
    <name evidence="5" type="ORF">BST97_08785</name>
</gene>
<dbReference type="InterPro" id="IPR011658">
    <property type="entry name" value="PA14_dom"/>
</dbReference>
<feature type="compositionally biased region" description="Acidic residues" evidence="2">
    <location>
        <begin position="2846"/>
        <end position="2857"/>
    </location>
</feature>
<dbReference type="PROSITE" id="PS00018">
    <property type="entry name" value="EF_HAND_1"/>
    <property type="match status" value="2"/>
</dbReference>
<sequence length="3707" mass="386333">MFYPILNPKIMVKNYLLNAFRHSYQTKISHGILIIIFSIFSINAFSQTNAPSIQSDVSFQWAGPQPTNSSPAFLESITVDGVVYNDLIAPTGYVLNQVGPAGNGGNNILLNGTTVENTSASATWDDSALAAYQDRNLNHYFESNGNGASICDNFGAIDTTNSQKQTLIFDNIVTAAGSIIAVTERNANNCLHIEIIGSAPGTSNITSLGETFVNPAGGAFSGPGGTGTPGDVTAPTGNVDYWLSDRVVENGGTLGIALFDLEDIVPIGSTITSVITTAATVDNGDGKIFILDKDNDLDGADNVDDDDDDNDGILDVDERICSNTAPQGANDVFVNNGVADENAILDSVNSNGAQFDTVNDELVIDLGVTVPQGTDIEISYFASTAATKTIQVQESNFDGSVTSNSSSFASSSTAASTFTYTLLSDTKYIRLLMTVDNGGILEVDYLEIQSYQQCTDIDTDGDLIPDYLDTDSDNDGCPDALEGDGGFDFTDLDADEELDVSVTGIDANGVPNQANGGQNDISSTDSNVQAAICISDNDGDGIDDSTDVDDDNDGIPDTLEGDTCDSSEQTLDTNGQVTTAGGTSEVVYDASGLNVSIGDFVLVDNLLARGDLNSATETFQIGFNNETLPATTYNVTTQCGALEAVTPALNRLVEVIDVGGGTPGIIIDVDASADVGVICGGTEPAMAYSLRISCGLPSLDSDNDGIPDSRDLDSDNDGIPDNIEAQSTLGYIAPSGSGAGMTDANNNGLDDNYETAQGGTDIVPVNTDGADDPDYLDLDSDNDGAFDIVESGRGLAQSSGQVTGTVGNNGLITEEEINDNYFDVNGVFDNTQSDNFADSDGDVLSVNGDVDYRDDIDSVDTDGDGVPDTVDIDDDNDGILDTEECTSETANAVATQATTGVTNIANITGPSDGAFASWTTNGNISTIDFGRTLAPGTDITFTWRRLPGQTGTAQPIIDESLDGSTFGAAFFPISTTSEIAVTSTFQSTQSFRYLRITKQSTPSITDFDIDSIAITVDESACDDDGDGVPNSLDLDSDNDGIPDIIEAQPTVGYVAPSGSDDDNDGLDNSFDDTPNGNSNGVGSNGLTPQNTDGIDNPDYLDLDSDNDALFDINESGSGLTDANSDGRTDGAVGNNGLENTLESADNYNDVNGIFDDTQFDNFTDSNSNAQSASGDVDYREDVNAVFDRDGDGVEDSVDIDDDNDGILDIDEDICSGGLGTTGRLRYQFYDSVPAGNTVDNISEGSATAAGTGFVSDFNVANLQSVVTPADGDTFSIRYLGRIEINTSETYTFFTNSDDGSKLFIDGNEVVDNDGDHGPVENSGTIALTPGVYDFEVLFYENGGGQTLSVSYSSGTIAKTTIPFSVLGDGEATFCDTDGDGIENQFDLDSDNDGIPDIIEGQSTLGYVAPSGSDADQDGLDDAFDSTPNGGNLGIGSEGIQVVDTDEVGNPDYLDVDSDEDGLFDINESGSGLTDGNTDGRTDGVVGDNGLDNTLETLDTYADVNGSFDNTQDDNFTDADSDVNTGGDVDYRDDDVNVLLINANDDFASHSEGTTSNDLINVLDNDTLDGVVVTPADVTVTTISSDDPGITLDANGNIDVSAAVNNGTYELIYSICETASPSNCDTATVFVTVTNNDRDNDGVPDDVDIDDDNDGILDVDEGFTCPATDFVAIGSTFSSTADPGTQAGIYPFNGASMDYTYSLQGSAVWNSGISTTTNTGVDGVFINAQNQQSNVPNGDFAFHEFEFSEPVYEFEFKVGGLDNQDRLNLTASLDGVDVPITITDINLGADLVFNSPQSITSNSSSGNLAPASSVLITANGPVDTVNIKHGKDGANASNSTVQFYEFRYCTALDFDDDGIINSFDLDSDNDGIPDNIEAQSTTGYIAPSGGVGANGLFASYENNDTTSATGLTLTNTDGSLNPDYLDLDSDDDGLFDIDESGSGLTDGNSDGQTDGTVGFNGLDNSLESSDNYASAKGDFDNTQEDNFDDEDGDVNLGGDVDYRDITDNPRIIDAIDDAVTTNEGIAANDVINVLDNDTLDGNPVLISDVSVTTISSSDPGITVDPAGQLSVADTVPAGNYTLVYQICQTALPSNCDIATVSVTVSGLGIDTDGDGVIDSADIDDDNDGILDDIEESCPTSDKAATFVTTVDAFWTLDGNTNDVSGNGNNERALGGTTSPTYSTDVVEGTNAANFDGTDDAIRYSQDGGFMEATYTNLSFSVWIKPDVLVGDRIIYEEGGGTNGVTLWLDDDVLTYSARNGGVGSQTDIVHPTVLTLDGNYHHVAATFDSGTMNLYLDGIPATTVTTTFNNIPGHGSDGGLGGPIGGGTSADVSGYFDGLMDAARYSNSETWSGDEIASESELICDADGDGIANRLDLDSDNDGIPDIIEAQTTLGYTAPSGSDADGDGLDDNYDQTPNGNSDGTGSIGLSPENTDGTDNPDYLDLDSDNDSVFDIVESGSGLTDGNSDGRTDSAVGDNGLDNTLEIADDYSDVNGTFDNTQADNFTDTDGDVLTGGDVDYRDVPQIDAVDDVASALPGVASNGIINVLNNDTVDGQPATVANVDITQISTTNAGVTVDPVTGDVNVGAGVPEGVYTIEYRICQEATVTNCDSAFVTVTVETDTDGDGVPDSVDIDDDNDGILDTEECEVRFDETTFSIADGNSSTGLVVSPVDNFVLDILSLDNAFSLNVNGVDLATQEFEFQTDQTVTVEFADGDAYGVGGIPQIWDRPESNVDTPLIRLIIDDSGNVSFFGSKVTNGPLFPLVLINGNTFNTVTLNSGTTNTFIIDQDVTGQTLATGSIYGSISDCDFDDDGIPNNLDLDSDNDGIPDNIEAQSTTGYTAPLGVDNDEDGLDDAYDDTPFGNSDGTGSNGLDPENTDGTDLPDYLDIDSDNDGFFDIDESGDGLTDADNDGRTDGAVGVNGLDNTVDAGGIDDYSDVNGKFDDTQDDNFTDTDGDVLIGGDVDYRDIPEINAIDDAASATAGVASNGIINVLDNDTVDGLQATVANVDITQISTTNAGVIVDPLTGDVNVGAGVQAGVYTIEYRICQEGTGTTTNCDNAFVTVTVELDTDGDGVPDAVDIDDDNDGILDSEEFNGQIECNSSSVPVSSAVQGESNVLTGNTNFSAINDGVATADDGVAMNSVNHYFVIDLGQVYQSGSVIRLDIWGNGTQNRTAVTSETTGGTYIPGGGTNPQTNQVNVNTTSFYNYTLANETQFIQIDMTVRSGGRTEWIEATITNSCLLVEGDSDGDGIVNSLDLDSDNDGIPDNIESQSTVGYIAPTGLDDDGDGLDNAYDVTPNGNANGDGSIGITPENTDGTDLPDYLDTDSDNDGLFDIDESGDGLTDANGDGRTDGVVGNNGLEDTVDDPVAGDGYDDPSGKYDGTQTDNFTDTDGDVLAGGDVDYRDVLDFEVDMPTQTVLENNAFTSVAPTLTNSPGGTITYSLGGVDAADFTIDPVTGVVSMVARDFENPVDDNTNNFYNLTIISTSSVGPVATDDFTVIVNNECEDIDVVQNKLRATDPIGVASSSDNAVLQVEVTDASGAPRSGVQVSISLESGSASFVTTSTGTTDASGLFSATVSSTVVGTPTFSARYAATTGAPDTDVELGNPTPVRFLSSIDDREACGEVGIAVSMPHPSSVLEVFSEDKGVLIPSVALLSCSDTSTIPNPATSLLVYNTNASPSLGVGFVFFDGAEWRSICLERDQLRQ</sequence>
<dbReference type="InterPro" id="IPR013783">
    <property type="entry name" value="Ig-like_fold"/>
</dbReference>
<dbReference type="PROSITE" id="PS51820">
    <property type="entry name" value="PA14"/>
    <property type="match status" value="1"/>
</dbReference>
<dbReference type="EMBL" id="CP019344">
    <property type="protein sequence ID" value="ARN78085.1"/>
    <property type="molecule type" value="Genomic_DNA"/>
</dbReference>
<dbReference type="SUPFAM" id="SSF49373">
    <property type="entry name" value="Invasin/intimin cell-adhesion fragments"/>
    <property type="match status" value="1"/>
</dbReference>
<dbReference type="GO" id="GO:0005975">
    <property type="term" value="P:carbohydrate metabolic process"/>
    <property type="evidence" value="ECO:0007669"/>
    <property type="project" value="UniProtKB-ARBA"/>
</dbReference>
<dbReference type="SUPFAM" id="SSF56988">
    <property type="entry name" value="Anthrax protective antigen"/>
    <property type="match status" value="1"/>
</dbReference>
<dbReference type="PROSITE" id="PS51127">
    <property type="entry name" value="BIG1"/>
    <property type="match status" value="1"/>
</dbReference>
<feature type="compositionally biased region" description="Acidic residues" evidence="2">
    <location>
        <begin position="1980"/>
        <end position="1992"/>
    </location>
</feature>
<evidence type="ECO:0000313" key="6">
    <source>
        <dbReference type="Proteomes" id="UP000193431"/>
    </source>
</evidence>
<evidence type="ECO:0000259" key="4">
    <source>
        <dbReference type="PROSITE" id="PS51820"/>
    </source>
</evidence>
<dbReference type="Gene3D" id="2.60.120.200">
    <property type="match status" value="1"/>
</dbReference>
<feature type="region of interest" description="Disordered" evidence="2">
    <location>
        <begin position="3298"/>
        <end position="3323"/>
    </location>
</feature>
<dbReference type="InterPro" id="IPR008964">
    <property type="entry name" value="Invasin/intimin_cell_adhesion"/>
</dbReference>
<feature type="domain" description="PA14" evidence="4">
    <location>
        <begin position="1219"/>
        <end position="1365"/>
    </location>
</feature>
<feature type="compositionally biased region" description="Polar residues" evidence="2">
    <location>
        <begin position="1961"/>
        <end position="1971"/>
    </location>
</feature>
<proteinExistence type="inferred from homology"/>
<feature type="compositionally biased region" description="Polar residues" evidence="2">
    <location>
        <begin position="1114"/>
        <end position="1125"/>
    </location>
</feature>
<feature type="region of interest" description="Disordered" evidence="2">
    <location>
        <begin position="1018"/>
        <end position="1038"/>
    </location>
</feature>
<dbReference type="Gene3D" id="2.60.40.10">
    <property type="entry name" value="Immunoglobulins"/>
    <property type="match status" value="1"/>
</dbReference>
<dbReference type="Pfam" id="PF13385">
    <property type="entry name" value="Laminin_G_3"/>
    <property type="match status" value="1"/>
</dbReference>
<name>A0A1W6MKG2_9FLAO</name>
<dbReference type="STRING" id="331648.BST97_08785"/>
<evidence type="ECO:0000313" key="5">
    <source>
        <dbReference type="EMBL" id="ARN78085.1"/>
    </source>
</evidence>
<reference evidence="5 6" key="1">
    <citation type="submission" date="2016-11" db="EMBL/GenBank/DDBJ databases">
        <title>Trade-off between light-utilization and light-protection in marine flavobacteria.</title>
        <authorList>
            <person name="Kumagai Y."/>
        </authorList>
    </citation>
    <scope>NUCLEOTIDE SEQUENCE [LARGE SCALE GENOMIC DNA]</scope>
    <source>
        <strain evidence="5 6">JCM 13191</strain>
    </source>
</reference>
<dbReference type="GO" id="GO:0005509">
    <property type="term" value="F:calcium ion binding"/>
    <property type="evidence" value="ECO:0007669"/>
    <property type="project" value="InterPro"/>
</dbReference>
<dbReference type="Gene3D" id="3.90.182.10">
    <property type="entry name" value="Toxin - Anthrax Protective Antigen,domain 1"/>
    <property type="match status" value="1"/>
</dbReference>
<dbReference type="SUPFAM" id="SSF103647">
    <property type="entry name" value="TSP type-3 repeat"/>
    <property type="match status" value="1"/>
</dbReference>
<comment type="similarity">
    <text evidence="1">Belongs to the intimin/invasin family.</text>
</comment>
<dbReference type="InterPro" id="IPR028974">
    <property type="entry name" value="TSP_type-3_rpt"/>
</dbReference>
<dbReference type="Pfam" id="PF02369">
    <property type="entry name" value="Big_1"/>
    <property type="match status" value="1"/>
</dbReference>
<feature type="compositionally biased region" description="Polar residues" evidence="2">
    <location>
        <begin position="1941"/>
        <end position="1954"/>
    </location>
</feature>
<feature type="region of interest" description="Disordered" evidence="2">
    <location>
        <begin position="1930"/>
        <end position="1994"/>
    </location>
</feature>
<dbReference type="Gene3D" id="4.10.1080.10">
    <property type="entry name" value="TSP type-3 repeat"/>
    <property type="match status" value="1"/>
</dbReference>
<dbReference type="SMART" id="SM00634">
    <property type="entry name" value="BID_1"/>
    <property type="match status" value="1"/>
</dbReference>
<dbReference type="InterPro" id="IPR013320">
    <property type="entry name" value="ConA-like_dom_sf"/>
</dbReference>
<dbReference type="InterPro" id="IPR018247">
    <property type="entry name" value="EF_Hand_1_Ca_BS"/>
</dbReference>
<feature type="region of interest" description="Disordered" evidence="2">
    <location>
        <begin position="3337"/>
        <end position="3394"/>
    </location>
</feature>
<dbReference type="SMART" id="SM00758">
    <property type="entry name" value="PA14"/>
    <property type="match status" value="1"/>
</dbReference>
<keyword evidence="6" id="KW-1185">Reference proteome</keyword>